<dbReference type="PROSITE" id="PS01302">
    <property type="entry name" value="UPF0758"/>
    <property type="match status" value="1"/>
</dbReference>
<dbReference type="Pfam" id="PF04002">
    <property type="entry name" value="RadC"/>
    <property type="match status" value="1"/>
</dbReference>
<keyword evidence="2" id="KW-0645">Protease</keyword>
<evidence type="ECO:0000256" key="5">
    <source>
        <dbReference type="ARBA" id="ARBA00022833"/>
    </source>
</evidence>
<name>A0A1H3D6I9_EUBBA</name>
<dbReference type="STRING" id="1528.SAMN04488579_104106"/>
<keyword evidence="10" id="KW-1185">Reference proteome</keyword>
<dbReference type="Gene3D" id="3.40.140.10">
    <property type="entry name" value="Cytidine Deaminase, domain 2"/>
    <property type="match status" value="1"/>
</dbReference>
<sequence length="233" mass="25890">MKKIDHLGIKDLPEDDKPREKMCRFGSHCLTDAELLAIIIGTGTPDLTAIELSQQILKTFDNRLEALLTASVEELMGNPVLKGIGPAKAAKIKAAVELGRRINRGKVEYPQVTNPKEVADFLLEEMRLYQQEHFVILLLNTKNRIYKVEEISVGTVNASLVHPREVFSAAIRQRAVSIILAHNHPSGDPAPSREDQRITDRLRATGELVGIPVLDHIIVGSDSYLSFKEDSLL</sequence>
<dbReference type="AlphaFoldDB" id="A0A1H3D6I9"/>
<dbReference type="InterPro" id="IPR020891">
    <property type="entry name" value="UPF0758_CS"/>
</dbReference>
<protein>
    <submittedName>
        <fullName evidence="9">DNA repair protein RadC</fullName>
    </submittedName>
</protein>
<evidence type="ECO:0000313" key="9">
    <source>
        <dbReference type="EMBL" id="SDX61930.1"/>
    </source>
</evidence>
<dbReference type="PANTHER" id="PTHR30471">
    <property type="entry name" value="DNA REPAIR PROTEIN RADC"/>
    <property type="match status" value="1"/>
</dbReference>
<organism evidence="9 10">
    <name type="scientific">Eubacterium barkeri</name>
    <name type="common">Clostridium barkeri</name>
    <dbReference type="NCBI Taxonomy" id="1528"/>
    <lineage>
        <taxon>Bacteria</taxon>
        <taxon>Bacillati</taxon>
        <taxon>Bacillota</taxon>
        <taxon>Clostridia</taxon>
        <taxon>Eubacteriales</taxon>
        <taxon>Eubacteriaceae</taxon>
        <taxon>Eubacterium</taxon>
    </lineage>
</organism>
<keyword evidence="6" id="KW-0482">Metalloprotease</keyword>
<dbReference type="NCBIfam" id="NF000642">
    <property type="entry name" value="PRK00024.1"/>
    <property type="match status" value="1"/>
</dbReference>
<dbReference type="Gene3D" id="1.10.150.20">
    <property type="entry name" value="5' to 3' exonuclease, C-terminal subdomain"/>
    <property type="match status" value="1"/>
</dbReference>
<evidence type="ECO:0000256" key="6">
    <source>
        <dbReference type="ARBA" id="ARBA00023049"/>
    </source>
</evidence>
<accession>A0A1H3D6I9</accession>
<evidence type="ECO:0000259" key="8">
    <source>
        <dbReference type="PROSITE" id="PS50249"/>
    </source>
</evidence>
<evidence type="ECO:0000256" key="2">
    <source>
        <dbReference type="ARBA" id="ARBA00022670"/>
    </source>
</evidence>
<evidence type="ECO:0000256" key="7">
    <source>
        <dbReference type="RuleBase" id="RU003797"/>
    </source>
</evidence>
<dbReference type="InterPro" id="IPR046778">
    <property type="entry name" value="UPF0758_N"/>
</dbReference>
<dbReference type="OrthoDB" id="9804482at2"/>
<proteinExistence type="inferred from homology"/>
<dbReference type="PROSITE" id="PS50249">
    <property type="entry name" value="MPN"/>
    <property type="match status" value="1"/>
</dbReference>
<dbReference type="InterPro" id="IPR037518">
    <property type="entry name" value="MPN"/>
</dbReference>
<comment type="similarity">
    <text evidence="1 7">Belongs to the UPF0758 family.</text>
</comment>
<dbReference type="Proteomes" id="UP000199652">
    <property type="component" value="Unassembled WGS sequence"/>
</dbReference>
<evidence type="ECO:0000256" key="4">
    <source>
        <dbReference type="ARBA" id="ARBA00022801"/>
    </source>
</evidence>
<dbReference type="EMBL" id="FNOU01000004">
    <property type="protein sequence ID" value="SDX61930.1"/>
    <property type="molecule type" value="Genomic_DNA"/>
</dbReference>
<dbReference type="Pfam" id="PF20582">
    <property type="entry name" value="UPF0758_N"/>
    <property type="match status" value="1"/>
</dbReference>
<keyword evidence="5" id="KW-0862">Zinc</keyword>
<dbReference type="InterPro" id="IPR001405">
    <property type="entry name" value="UPF0758"/>
</dbReference>
<keyword evidence="4" id="KW-0378">Hydrolase</keyword>
<feature type="domain" description="MPN" evidence="8">
    <location>
        <begin position="111"/>
        <end position="233"/>
    </location>
</feature>
<gene>
    <name evidence="9" type="ORF">SAMN04488579_104106</name>
</gene>
<evidence type="ECO:0000313" key="10">
    <source>
        <dbReference type="Proteomes" id="UP000199652"/>
    </source>
</evidence>
<dbReference type="PANTHER" id="PTHR30471:SF3">
    <property type="entry name" value="UPF0758 PROTEIN YEES-RELATED"/>
    <property type="match status" value="1"/>
</dbReference>
<dbReference type="GO" id="GO:0006508">
    <property type="term" value="P:proteolysis"/>
    <property type="evidence" value="ECO:0007669"/>
    <property type="project" value="UniProtKB-KW"/>
</dbReference>
<dbReference type="GO" id="GO:0008237">
    <property type="term" value="F:metallopeptidase activity"/>
    <property type="evidence" value="ECO:0007669"/>
    <property type="project" value="UniProtKB-KW"/>
</dbReference>
<keyword evidence="3" id="KW-0479">Metal-binding</keyword>
<dbReference type="InterPro" id="IPR025657">
    <property type="entry name" value="RadC_JAB"/>
</dbReference>
<evidence type="ECO:0000256" key="3">
    <source>
        <dbReference type="ARBA" id="ARBA00022723"/>
    </source>
</evidence>
<dbReference type="NCBIfam" id="TIGR00608">
    <property type="entry name" value="radc"/>
    <property type="match status" value="1"/>
</dbReference>
<dbReference type="CDD" id="cd08071">
    <property type="entry name" value="MPN_DUF2466"/>
    <property type="match status" value="1"/>
</dbReference>
<reference evidence="10" key="1">
    <citation type="submission" date="2016-10" db="EMBL/GenBank/DDBJ databases">
        <authorList>
            <person name="Varghese N."/>
            <person name="Submissions S."/>
        </authorList>
    </citation>
    <scope>NUCLEOTIDE SEQUENCE [LARGE SCALE GENOMIC DNA]</scope>
    <source>
        <strain evidence="10">VPI 5359</strain>
    </source>
</reference>
<dbReference type="RefSeq" id="WP_090243709.1">
    <property type="nucleotide sequence ID" value="NZ_FNOU01000004.1"/>
</dbReference>
<evidence type="ECO:0000256" key="1">
    <source>
        <dbReference type="ARBA" id="ARBA00010243"/>
    </source>
</evidence>
<dbReference type="GO" id="GO:0046872">
    <property type="term" value="F:metal ion binding"/>
    <property type="evidence" value="ECO:0007669"/>
    <property type="project" value="UniProtKB-KW"/>
</dbReference>